<protein>
    <submittedName>
        <fullName evidence="10">RND superfamily putative drug exporter</fullName>
    </submittedName>
</protein>
<keyword evidence="6 8" id="KW-0472">Membrane</keyword>
<feature type="region of interest" description="Disordered" evidence="7">
    <location>
        <begin position="729"/>
        <end position="755"/>
    </location>
</feature>
<feature type="transmembrane region" description="Helical" evidence="8">
    <location>
        <begin position="661"/>
        <end position="694"/>
    </location>
</feature>
<evidence type="ECO:0000256" key="7">
    <source>
        <dbReference type="SAM" id="MobiDB-lite"/>
    </source>
</evidence>
<evidence type="ECO:0000256" key="6">
    <source>
        <dbReference type="ARBA" id="ARBA00023136"/>
    </source>
</evidence>
<dbReference type="EMBL" id="JACHIV010000001">
    <property type="protein sequence ID" value="MBB5070532.1"/>
    <property type="molecule type" value="Genomic_DNA"/>
</dbReference>
<name>A0A840NN62_9PSEU</name>
<dbReference type="RefSeq" id="WP_343071467.1">
    <property type="nucleotide sequence ID" value="NZ_JACHIV010000001.1"/>
</dbReference>
<evidence type="ECO:0000256" key="3">
    <source>
        <dbReference type="ARBA" id="ARBA00022475"/>
    </source>
</evidence>
<feature type="transmembrane region" description="Helical" evidence="8">
    <location>
        <begin position="213"/>
        <end position="246"/>
    </location>
</feature>
<dbReference type="Proteomes" id="UP000580474">
    <property type="component" value="Unassembled WGS sequence"/>
</dbReference>
<feature type="transmembrane region" description="Helical" evidence="8">
    <location>
        <begin position="42"/>
        <end position="63"/>
    </location>
</feature>
<evidence type="ECO:0000256" key="1">
    <source>
        <dbReference type="ARBA" id="ARBA00004651"/>
    </source>
</evidence>
<feature type="transmembrane region" description="Helical" evidence="8">
    <location>
        <begin position="258"/>
        <end position="279"/>
    </location>
</feature>
<dbReference type="PANTHER" id="PTHR33406:SF11">
    <property type="entry name" value="MEMBRANE PROTEIN SCO6666-RELATED"/>
    <property type="match status" value="1"/>
</dbReference>
<evidence type="ECO:0000256" key="8">
    <source>
        <dbReference type="SAM" id="Phobius"/>
    </source>
</evidence>
<organism evidence="10 11">
    <name type="scientific">Saccharopolyspora gloriosae</name>
    <dbReference type="NCBI Taxonomy" id="455344"/>
    <lineage>
        <taxon>Bacteria</taxon>
        <taxon>Bacillati</taxon>
        <taxon>Actinomycetota</taxon>
        <taxon>Actinomycetes</taxon>
        <taxon>Pseudonocardiales</taxon>
        <taxon>Pseudonocardiaceae</taxon>
        <taxon>Saccharopolyspora</taxon>
    </lineage>
</organism>
<keyword evidence="3" id="KW-1003">Cell membrane</keyword>
<dbReference type="Pfam" id="PF03176">
    <property type="entry name" value="MMPL"/>
    <property type="match status" value="2"/>
</dbReference>
<feature type="transmembrane region" description="Helical" evidence="8">
    <location>
        <begin position="300"/>
        <end position="324"/>
    </location>
</feature>
<dbReference type="PROSITE" id="PS50156">
    <property type="entry name" value="SSD"/>
    <property type="match status" value="1"/>
</dbReference>
<dbReference type="InterPro" id="IPR000731">
    <property type="entry name" value="SSD"/>
</dbReference>
<accession>A0A840NN62</accession>
<feature type="transmembrane region" description="Helical" evidence="8">
    <location>
        <begin position="572"/>
        <end position="593"/>
    </location>
</feature>
<feature type="domain" description="SSD" evidence="9">
    <location>
        <begin position="232"/>
        <end position="357"/>
    </location>
</feature>
<feature type="transmembrane region" description="Helical" evidence="8">
    <location>
        <begin position="546"/>
        <end position="565"/>
    </location>
</feature>
<dbReference type="Gene3D" id="1.20.1640.10">
    <property type="entry name" value="Multidrug efflux transporter AcrB transmembrane domain"/>
    <property type="match status" value="2"/>
</dbReference>
<evidence type="ECO:0000313" key="10">
    <source>
        <dbReference type="EMBL" id="MBB5070532.1"/>
    </source>
</evidence>
<dbReference type="PANTHER" id="PTHR33406">
    <property type="entry name" value="MEMBRANE PROTEIN MJ1562-RELATED"/>
    <property type="match status" value="1"/>
</dbReference>
<comment type="similarity">
    <text evidence="2">Belongs to the resistance-nodulation-cell division (RND) (TC 2.A.6) family. MmpL subfamily.</text>
</comment>
<feature type="transmembrane region" description="Helical" evidence="8">
    <location>
        <begin position="394"/>
        <end position="415"/>
    </location>
</feature>
<evidence type="ECO:0000256" key="4">
    <source>
        <dbReference type="ARBA" id="ARBA00022692"/>
    </source>
</evidence>
<feature type="transmembrane region" description="Helical" evidence="8">
    <location>
        <begin position="613"/>
        <end position="633"/>
    </location>
</feature>
<evidence type="ECO:0000259" key="9">
    <source>
        <dbReference type="PROSITE" id="PS50156"/>
    </source>
</evidence>
<comment type="caution">
    <text evidence="10">The sequence shown here is derived from an EMBL/GenBank/DDBJ whole genome shotgun (WGS) entry which is preliminary data.</text>
</comment>
<feature type="compositionally biased region" description="Acidic residues" evidence="7">
    <location>
        <begin position="1"/>
        <end position="11"/>
    </location>
</feature>
<gene>
    <name evidence="10" type="ORF">BJ969_003620</name>
</gene>
<dbReference type="AlphaFoldDB" id="A0A840NN62"/>
<feature type="region of interest" description="Disordered" evidence="7">
    <location>
        <begin position="1"/>
        <end position="24"/>
    </location>
</feature>
<feature type="transmembrane region" description="Helical" evidence="8">
    <location>
        <begin position="336"/>
        <end position="358"/>
    </location>
</feature>
<dbReference type="InterPro" id="IPR004869">
    <property type="entry name" value="MMPL_dom"/>
</dbReference>
<dbReference type="GO" id="GO:0005886">
    <property type="term" value="C:plasma membrane"/>
    <property type="evidence" value="ECO:0007669"/>
    <property type="project" value="UniProtKB-SubCell"/>
</dbReference>
<keyword evidence="5 8" id="KW-1133">Transmembrane helix</keyword>
<evidence type="ECO:0000256" key="5">
    <source>
        <dbReference type="ARBA" id="ARBA00022989"/>
    </source>
</evidence>
<proteinExistence type="inferred from homology"/>
<dbReference type="InterPro" id="IPR050545">
    <property type="entry name" value="Mycobact_MmpL"/>
</dbReference>
<dbReference type="SUPFAM" id="SSF82866">
    <property type="entry name" value="Multidrug efflux transporter AcrB transmembrane domain"/>
    <property type="match status" value="2"/>
</dbReference>
<evidence type="ECO:0000256" key="2">
    <source>
        <dbReference type="ARBA" id="ARBA00010157"/>
    </source>
</evidence>
<sequence>MCAEGSADDADSGGTGAASGQRADEGGSVFVSWGAAAHRFRLPVLLLVLLAVVTGGVWGLGVFDRLGHGGYDDPGSQATRAERVGDAALREQAADVLVLYTAPPGRTVDDPEMASKIGARLDALPPGAVTRVRSYWRTPVPELATQDKQVALAVIDLAGDDANAELRSYERIAGLLQVEGVSTQVAGETPMQASLQERATADLARAEAVSMPVVLVLLVLIFGGVVAASLPVLVGGLAVFGSLGLLHLISLFTSVNVFAVNVASLLGLGLAIDYGLFIVGRYREELGQGRRGAEAVRRTVASAGRTVAFSSTLLIIALSGLLFFPQDFLRSLAYGGMSAVALAAAISLTLLPALLGLLEHRVDALALPWYRGAAGDGSEGRGWRGLADRVMARPLLTSVPIVVVLLALGAPFLHVRFGSPDEAMLPADDPVRQAVESVAREFPAMSDDDVRIVLRGDGTAPPPPQDVEGFRSAAGDVAGVGELRPAGAHENVVVFNAALEQDAFSDRSVRSVEDLRALAPPADTLVLVGGPTAANADSLQATADRLPWMALLIVGATAVLMLLAFGSVLLPVKAVVVSALSLSATFGVLTWVFDAGHGASLLGVTPSPLEASVVVLMAAVVFGLSTDYEAFLLSRMVEARAGGATTEEAVRTGLGRTGRMISAAALLLIVVTGAFASSGILMMRFIGVGMVLALALDATVVRMVLVPAVLRLLGDAAWWAPGPLRRLQERAGVEEPRDEAEPPDEPGRPDELDEWPVDESLDDLWPVDDPEPFHEPWPVDDQEGATRLIEPAEGCGEITRPIPLAEHPCERTLPIEPVRPHEITRPIPPVESAAEITRPIAPVESSAEITRRLAPVR</sequence>
<evidence type="ECO:0000313" key="11">
    <source>
        <dbReference type="Proteomes" id="UP000580474"/>
    </source>
</evidence>
<reference evidence="10 11" key="1">
    <citation type="submission" date="2020-08" db="EMBL/GenBank/DDBJ databases">
        <title>Sequencing the genomes of 1000 actinobacteria strains.</title>
        <authorList>
            <person name="Klenk H.-P."/>
        </authorList>
    </citation>
    <scope>NUCLEOTIDE SEQUENCE [LARGE SCALE GENOMIC DNA]</scope>
    <source>
        <strain evidence="10 11">DSM 45582</strain>
    </source>
</reference>
<comment type="subcellular location">
    <subcellularLocation>
        <location evidence="1">Cell membrane</location>
        <topology evidence="1">Multi-pass membrane protein</topology>
    </subcellularLocation>
</comment>
<keyword evidence="4 8" id="KW-0812">Transmembrane</keyword>
<keyword evidence="11" id="KW-1185">Reference proteome</keyword>